<evidence type="ECO:0000313" key="1">
    <source>
        <dbReference type="EMBL" id="ONI29341.1"/>
    </source>
</evidence>
<dbReference type="HOGENOM" id="CLU_159629_0_0_1"/>
<dbReference type="eggNOG" id="ENOG502S259">
    <property type="taxonomic scope" value="Eukaryota"/>
</dbReference>
<accession>M5XP41</accession>
<keyword evidence="2" id="KW-1185">Reference proteome</keyword>
<organism evidence="1 2">
    <name type="scientific">Prunus persica</name>
    <name type="common">Peach</name>
    <name type="synonym">Amygdalus persica</name>
    <dbReference type="NCBI Taxonomy" id="3760"/>
    <lineage>
        <taxon>Eukaryota</taxon>
        <taxon>Viridiplantae</taxon>
        <taxon>Streptophyta</taxon>
        <taxon>Embryophyta</taxon>
        <taxon>Tracheophyta</taxon>
        <taxon>Spermatophyta</taxon>
        <taxon>Magnoliopsida</taxon>
        <taxon>eudicotyledons</taxon>
        <taxon>Gunneridae</taxon>
        <taxon>Pentapetalae</taxon>
        <taxon>rosids</taxon>
        <taxon>fabids</taxon>
        <taxon>Rosales</taxon>
        <taxon>Rosaceae</taxon>
        <taxon>Amygdaloideae</taxon>
        <taxon>Amygdaleae</taxon>
        <taxon>Prunus</taxon>
    </lineage>
</organism>
<reference evidence="1 2" key="1">
    <citation type="journal article" date="2013" name="Nat. Genet.">
        <title>The high-quality draft genome of peach (Prunus persica) identifies unique patterns of genetic diversity, domestication and genome evolution.</title>
        <authorList>
            <consortium name="International Peach Genome Initiative"/>
            <person name="Verde I."/>
            <person name="Abbott A.G."/>
            <person name="Scalabrin S."/>
            <person name="Jung S."/>
            <person name="Shu S."/>
            <person name="Marroni F."/>
            <person name="Zhebentyayeva T."/>
            <person name="Dettori M.T."/>
            <person name="Grimwood J."/>
            <person name="Cattonaro F."/>
            <person name="Zuccolo A."/>
            <person name="Rossini L."/>
            <person name="Jenkins J."/>
            <person name="Vendramin E."/>
            <person name="Meisel L.A."/>
            <person name="Decroocq V."/>
            <person name="Sosinski B."/>
            <person name="Prochnik S."/>
            <person name="Mitros T."/>
            <person name="Policriti A."/>
            <person name="Cipriani G."/>
            <person name="Dondini L."/>
            <person name="Ficklin S."/>
            <person name="Goodstein D.M."/>
            <person name="Xuan P."/>
            <person name="Del Fabbro C."/>
            <person name="Aramini V."/>
            <person name="Copetti D."/>
            <person name="Gonzalez S."/>
            <person name="Horner D.S."/>
            <person name="Falchi R."/>
            <person name="Lucas S."/>
            <person name="Mica E."/>
            <person name="Maldonado J."/>
            <person name="Lazzari B."/>
            <person name="Bielenberg D."/>
            <person name="Pirona R."/>
            <person name="Miculan M."/>
            <person name="Barakat A."/>
            <person name="Testolin R."/>
            <person name="Stella A."/>
            <person name="Tartarini S."/>
            <person name="Tonutti P."/>
            <person name="Arus P."/>
            <person name="Orellana A."/>
            <person name="Wells C."/>
            <person name="Main D."/>
            <person name="Vizzotto G."/>
            <person name="Silva H."/>
            <person name="Salamini F."/>
            <person name="Schmutz J."/>
            <person name="Morgante M."/>
            <person name="Rokhsar D.S."/>
        </authorList>
    </citation>
    <scope>NUCLEOTIDE SEQUENCE [LARGE SCALE GENOMIC DNA]</scope>
    <source>
        <strain evidence="2">cv. Nemared</strain>
    </source>
</reference>
<dbReference type="Proteomes" id="UP000006882">
    <property type="component" value="Chromosome G1"/>
</dbReference>
<protein>
    <submittedName>
        <fullName evidence="1">Uncharacterized protein</fullName>
    </submittedName>
</protein>
<dbReference type="OMA" id="LEMFLMR"/>
<gene>
    <name evidence="1" type="ORF">PRUPE_1G193800</name>
</gene>
<evidence type="ECO:0000313" key="2">
    <source>
        <dbReference type="Proteomes" id="UP000006882"/>
    </source>
</evidence>
<dbReference type="AlphaFoldDB" id="M5XP41"/>
<sequence length="95" mass="10509">MATSSEQEFVAQYRAKFNRFRRSQTFWDAKVASRVGEKLGLCLQEIGGIGVEINVDEELSRPVHHRIRVLPLFDSIKLAGVVVNGADELGIGPPS</sequence>
<proteinExistence type="predicted"/>
<dbReference type="GO" id="GO:0008097">
    <property type="term" value="F:5S rRNA binding"/>
    <property type="evidence" value="ECO:0000318"/>
    <property type="project" value="GO_Central"/>
</dbReference>
<dbReference type="EMBL" id="CM007651">
    <property type="protein sequence ID" value="ONI29341.1"/>
    <property type="molecule type" value="Genomic_DNA"/>
</dbReference>
<dbReference type="Gramene" id="ONI29341">
    <property type="protein sequence ID" value="ONI29341"/>
    <property type="gene ID" value="PRUPE_1G193800"/>
</dbReference>
<name>M5XP41_PRUPE</name>